<keyword evidence="2" id="KW-1185">Reference proteome</keyword>
<accession>A0ABP7QBE0</accession>
<dbReference type="InterPro" id="IPR052918">
    <property type="entry name" value="Motility_Chemotaxis_Reg"/>
</dbReference>
<sequence>MPITRRTSRSLSQRLLAGGTVCLSPRLLKAFVGLLFVTLLSACDNEASVPKMQIFGNPPANATIGVVYEYQFGIKGGDGLLEYSLTNAPPWLSVEYVENRLLRGILIKGTPGISGKGTTDYEGTTGEFEGIELNVTDGKSVGRLRFSMSVRPNQVRLPGRTFVEGETMTRPRRLIDTNSSGTEDPGEVYEDEPLCLLDEAGQPLLNDAELAFLESDLFRELTQRELNRRPTLQYLDLTLFEASVIDVEGNYQLAEGEFQDNFRPGVDSVSEIVIPAGLTEKSQFENAASLSELEAATSGLKTVRIDAGRFIFPAGRTKCHLLLVVADDTEAEREETISYRLNGIVGGLLEQETGAGSIRVKDNEPSVSFTVDKASVARNGITNVIVELDKAPEVDATVRFLVDEVASTAEFGPDGDLTVRLRPEDIDSGTVLSDDLIVIDGGFEVRFNVKDDTTDPVLRTERQKRIQLVGQQPATGPAAPFKSDPLVQFSAERTGTVNPPPTDTNFQAFINDWLTPYVAGTGPSGKTQGFEATVLDEAILAVASPGADGLMASQITLLDRNGVVAEQILLNSPGLNVEIKDIAYRSSGILARNDFVEELFTLLEVDGLFTGPLDRLGPDELGSGDLVVQKLRRINRSGGFRIVWQKQFGTIFNEYGGELALDSEGGVFVAGGTQGDARRTNQGGYDAYLTRLSANGEQMFEQQRGGSADEVYNAAVSVGGSDVAVAGTLDSTAITSDSTNLLDILVASFSDDGTVTRADQFGTAFDEVGRSISNVDRGFIVVGETTGAIDLSLVKGDIRPDAFALYYPTLAAPEAVMQLVSPGDDGAMDSDAIEEQTYFGGYTGGKLFEGQAYSGDIDAWSARYDIRDNEEINRRRFFMVWERQRGSAGAERLVKLEALDSAKLFEVIEYAAGGENYVSIAPVRTLDGGDLASCNLAINPDCPPQPVPPVEGE</sequence>
<dbReference type="RefSeq" id="WP_344809816.1">
    <property type="nucleotide sequence ID" value="NZ_BAABBO010000024.1"/>
</dbReference>
<evidence type="ECO:0000313" key="2">
    <source>
        <dbReference type="Proteomes" id="UP001501337"/>
    </source>
</evidence>
<dbReference type="PANTHER" id="PTHR35580:SF1">
    <property type="entry name" value="PHYTASE-LIKE DOMAIN-CONTAINING PROTEIN"/>
    <property type="match status" value="1"/>
</dbReference>
<comment type="caution">
    <text evidence="1">The sequence shown here is derived from an EMBL/GenBank/DDBJ whole genome shotgun (WGS) entry which is preliminary data.</text>
</comment>
<gene>
    <name evidence="1" type="ORF">GCM10022278_40260</name>
</gene>
<proteinExistence type="predicted"/>
<dbReference type="PANTHER" id="PTHR35580">
    <property type="entry name" value="CELL SURFACE GLYCOPROTEIN (S-LAYER PROTEIN)-LIKE PROTEIN"/>
    <property type="match status" value="1"/>
</dbReference>
<evidence type="ECO:0000313" key="1">
    <source>
        <dbReference type="EMBL" id="GAA3979695.1"/>
    </source>
</evidence>
<organism evidence="1 2">
    <name type="scientific">Allohahella marinimesophila</name>
    <dbReference type="NCBI Taxonomy" id="1054972"/>
    <lineage>
        <taxon>Bacteria</taxon>
        <taxon>Pseudomonadati</taxon>
        <taxon>Pseudomonadota</taxon>
        <taxon>Gammaproteobacteria</taxon>
        <taxon>Oceanospirillales</taxon>
        <taxon>Hahellaceae</taxon>
        <taxon>Allohahella</taxon>
    </lineage>
</organism>
<name>A0ABP7QBE0_9GAMM</name>
<dbReference type="EMBL" id="BAABBO010000024">
    <property type="protein sequence ID" value="GAA3979695.1"/>
    <property type="molecule type" value="Genomic_DNA"/>
</dbReference>
<dbReference type="Proteomes" id="UP001501337">
    <property type="component" value="Unassembled WGS sequence"/>
</dbReference>
<reference evidence="2" key="1">
    <citation type="journal article" date="2019" name="Int. J. Syst. Evol. Microbiol.">
        <title>The Global Catalogue of Microorganisms (GCM) 10K type strain sequencing project: providing services to taxonomists for standard genome sequencing and annotation.</title>
        <authorList>
            <consortium name="The Broad Institute Genomics Platform"/>
            <consortium name="The Broad Institute Genome Sequencing Center for Infectious Disease"/>
            <person name="Wu L."/>
            <person name="Ma J."/>
        </authorList>
    </citation>
    <scope>NUCLEOTIDE SEQUENCE [LARGE SCALE GENOMIC DNA]</scope>
    <source>
        <strain evidence="2">JCM 17555</strain>
    </source>
</reference>
<protein>
    <submittedName>
        <fullName evidence="1">Uncharacterized protein</fullName>
    </submittedName>
</protein>